<dbReference type="InterPro" id="IPR004358">
    <property type="entry name" value="Sig_transdc_His_kin-like_C"/>
</dbReference>
<evidence type="ECO:0000313" key="7">
    <source>
        <dbReference type="EMBL" id="MFD2646310.1"/>
    </source>
</evidence>
<keyword evidence="4" id="KW-1133">Transmembrane helix</keyword>
<dbReference type="InterPro" id="IPR005467">
    <property type="entry name" value="His_kinase_dom"/>
</dbReference>
<dbReference type="Gene3D" id="3.40.50.2300">
    <property type="match status" value="1"/>
</dbReference>
<evidence type="ECO:0000313" key="8">
    <source>
        <dbReference type="Proteomes" id="UP001597521"/>
    </source>
</evidence>
<feature type="transmembrane region" description="Helical" evidence="4">
    <location>
        <begin position="64"/>
        <end position="87"/>
    </location>
</feature>
<dbReference type="SUPFAM" id="SSF52172">
    <property type="entry name" value="CheY-like"/>
    <property type="match status" value="1"/>
</dbReference>
<sequence>MSWIVDEDGRVVAATPDAVGQIEDAGDGLLSIEGLRAGSHGIVGTGWTVRVGMPLAVYQGPATLAMQSLVLVGGVSVLLILLASFLIRREILARRQQDTMVAMWQRFDALSKLAGGLSHDFNNLLMGLQSGIAQLRRHRGDDQRFDKITALMLESVEKGKGAVQRLSGFTRQTDASAVVVEFASTVPKLLGIMRQAVREDIQVSADIADHLWPAKIDPQALEVALVNLAANARDAMANGGKLMLSMRNVPRAETMSEQLRGPHVVITVSDTGTGIAAEALNRVFDPFFSTKPPPAAGLGLSQVYGFARRSGGIATISSVPGAGTAVHILLPKAVEVARAIFVTPGLVGLRALVVDDDPVVAQSVADMLQQAEVAAEVVFSATEGLALLRERHFDVMVSDITMPEMSGLDLAHEARRLRPALGILLMTGYSDRLTDRAPSPFKIIFKPFADETLRTALSAVLGELSAYTSKNVVPLDRM</sequence>
<keyword evidence="4" id="KW-0812">Transmembrane</keyword>
<dbReference type="EMBL" id="JBHUNP010000001">
    <property type="protein sequence ID" value="MFD2646310.1"/>
    <property type="molecule type" value="Genomic_DNA"/>
</dbReference>
<evidence type="ECO:0000256" key="1">
    <source>
        <dbReference type="ARBA" id="ARBA00000085"/>
    </source>
</evidence>
<dbReference type="PANTHER" id="PTHR43065:SF49">
    <property type="entry name" value="HISTIDINE KINASE"/>
    <property type="match status" value="1"/>
</dbReference>
<comment type="caution">
    <text evidence="7">The sequence shown here is derived from an EMBL/GenBank/DDBJ whole genome shotgun (WGS) entry which is preliminary data.</text>
</comment>
<dbReference type="Gene3D" id="3.30.565.10">
    <property type="entry name" value="Histidine kinase-like ATPase, C-terminal domain"/>
    <property type="match status" value="1"/>
</dbReference>
<protein>
    <recommendedName>
        <fullName evidence="2">histidine kinase</fullName>
        <ecNumber evidence="2">2.7.13.3</ecNumber>
    </recommendedName>
</protein>
<dbReference type="InterPro" id="IPR011006">
    <property type="entry name" value="CheY-like_superfamily"/>
</dbReference>
<dbReference type="Gene3D" id="1.10.287.130">
    <property type="match status" value="1"/>
</dbReference>
<evidence type="ECO:0000259" key="6">
    <source>
        <dbReference type="PROSITE" id="PS50110"/>
    </source>
</evidence>
<evidence type="ECO:0000259" key="5">
    <source>
        <dbReference type="PROSITE" id="PS50109"/>
    </source>
</evidence>
<dbReference type="PROSITE" id="PS50110">
    <property type="entry name" value="RESPONSE_REGULATORY"/>
    <property type="match status" value="1"/>
</dbReference>
<keyword evidence="4" id="KW-0472">Membrane</keyword>
<dbReference type="Pfam" id="PF00072">
    <property type="entry name" value="Response_reg"/>
    <property type="match status" value="1"/>
</dbReference>
<evidence type="ECO:0000256" key="3">
    <source>
        <dbReference type="PROSITE-ProRule" id="PRU00169"/>
    </source>
</evidence>
<proteinExistence type="predicted"/>
<feature type="domain" description="Histidine kinase" evidence="5">
    <location>
        <begin position="116"/>
        <end position="334"/>
    </location>
</feature>
<dbReference type="InterPro" id="IPR036890">
    <property type="entry name" value="HATPase_C_sf"/>
</dbReference>
<dbReference type="Proteomes" id="UP001597521">
    <property type="component" value="Unassembled WGS sequence"/>
</dbReference>
<comment type="catalytic activity">
    <reaction evidence="1">
        <text>ATP + protein L-histidine = ADP + protein N-phospho-L-histidine.</text>
        <dbReference type="EC" id="2.7.13.3"/>
    </reaction>
</comment>
<evidence type="ECO:0000256" key="2">
    <source>
        <dbReference type="ARBA" id="ARBA00012438"/>
    </source>
</evidence>
<dbReference type="PRINTS" id="PR00344">
    <property type="entry name" value="BCTRLSENSOR"/>
</dbReference>
<accession>A0ABW5QFB9</accession>
<dbReference type="CDD" id="cd00156">
    <property type="entry name" value="REC"/>
    <property type="match status" value="1"/>
</dbReference>
<dbReference type="PROSITE" id="PS50109">
    <property type="entry name" value="HIS_KIN"/>
    <property type="match status" value="1"/>
</dbReference>
<keyword evidence="8" id="KW-1185">Reference proteome</keyword>
<feature type="domain" description="Response regulatory" evidence="6">
    <location>
        <begin position="350"/>
        <end position="461"/>
    </location>
</feature>
<dbReference type="SMART" id="SM00448">
    <property type="entry name" value="REC"/>
    <property type="match status" value="1"/>
</dbReference>
<reference evidence="8" key="1">
    <citation type="journal article" date="2019" name="Int. J. Syst. Evol. Microbiol.">
        <title>The Global Catalogue of Microorganisms (GCM) 10K type strain sequencing project: providing services to taxonomists for standard genome sequencing and annotation.</title>
        <authorList>
            <consortium name="The Broad Institute Genomics Platform"/>
            <consortium name="The Broad Institute Genome Sequencing Center for Infectious Disease"/>
            <person name="Wu L."/>
            <person name="Ma J."/>
        </authorList>
    </citation>
    <scope>NUCLEOTIDE SEQUENCE [LARGE SCALE GENOMIC DNA]</scope>
    <source>
        <strain evidence="8">CCM 7427</strain>
    </source>
</reference>
<dbReference type="InterPro" id="IPR001789">
    <property type="entry name" value="Sig_transdc_resp-reg_receiver"/>
</dbReference>
<name>A0ABW5QFB9_9HYPH</name>
<dbReference type="SUPFAM" id="SSF55874">
    <property type="entry name" value="ATPase domain of HSP90 chaperone/DNA topoisomerase II/histidine kinase"/>
    <property type="match status" value="1"/>
</dbReference>
<dbReference type="Pfam" id="PF02518">
    <property type="entry name" value="HATPase_c"/>
    <property type="match status" value="1"/>
</dbReference>
<gene>
    <name evidence="7" type="ORF">ACFSX5_00715</name>
</gene>
<organism evidence="7 8">
    <name type="scientific">Devosia albogilva</name>
    <dbReference type="NCBI Taxonomy" id="429726"/>
    <lineage>
        <taxon>Bacteria</taxon>
        <taxon>Pseudomonadati</taxon>
        <taxon>Pseudomonadota</taxon>
        <taxon>Alphaproteobacteria</taxon>
        <taxon>Hyphomicrobiales</taxon>
        <taxon>Devosiaceae</taxon>
        <taxon>Devosia</taxon>
    </lineage>
</organism>
<keyword evidence="3" id="KW-0597">Phosphoprotein</keyword>
<dbReference type="RefSeq" id="WP_386830827.1">
    <property type="nucleotide sequence ID" value="NZ_JBHUNP010000001.1"/>
</dbReference>
<dbReference type="PANTHER" id="PTHR43065">
    <property type="entry name" value="SENSOR HISTIDINE KINASE"/>
    <property type="match status" value="1"/>
</dbReference>
<feature type="modified residue" description="4-aspartylphosphate" evidence="3">
    <location>
        <position position="399"/>
    </location>
</feature>
<dbReference type="InterPro" id="IPR003594">
    <property type="entry name" value="HATPase_dom"/>
</dbReference>
<evidence type="ECO:0000256" key="4">
    <source>
        <dbReference type="SAM" id="Phobius"/>
    </source>
</evidence>
<dbReference type="EC" id="2.7.13.3" evidence="2"/>
<dbReference type="SMART" id="SM00387">
    <property type="entry name" value="HATPase_c"/>
    <property type="match status" value="1"/>
</dbReference>